<evidence type="ECO:0000256" key="1">
    <source>
        <dbReference type="SAM" id="MobiDB-lite"/>
    </source>
</evidence>
<gene>
    <name evidence="2" type="ORF">COA96_08535</name>
</gene>
<protein>
    <submittedName>
        <fullName evidence="2">Uncharacterized protein</fullName>
    </submittedName>
</protein>
<reference evidence="3" key="1">
    <citation type="submission" date="2017-08" db="EMBL/GenBank/DDBJ databases">
        <title>A dynamic microbial community with high functional redundancy inhabits the cold, oxic subseafloor aquifer.</title>
        <authorList>
            <person name="Tully B.J."/>
            <person name="Wheat C.G."/>
            <person name="Glazer B.T."/>
            <person name="Huber J.A."/>
        </authorList>
    </citation>
    <scope>NUCLEOTIDE SEQUENCE [LARGE SCALE GENOMIC DNA]</scope>
</reference>
<proteinExistence type="predicted"/>
<comment type="caution">
    <text evidence="2">The sequence shown here is derived from an EMBL/GenBank/DDBJ whole genome shotgun (WGS) entry which is preliminary data.</text>
</comment>
<feature type="compositionally biased region" description="Basic and acidic residues" evidence="1">
    <location>
        <begin position="237"/>
        <end position="271"/>
    </location>
</feature>
<dbReference type="Proteomes" id="UP000218327">
    <property type="component" value="Unassembled WGS sequence"/>
</dbReference>
<feature type="region of interest" description="Disordered" evidence="1">
    <location>
        <begin position="163"/>
        <end position="318"/>
    </location>
</feature>
<evidence type="ECO:0000313" key="2">
    <source>
        <dbReference type="EMBL" id="PCJ24870.1"/>
    </source>
</evidence>
<evidence type="ECO:0000313" key="3">
    <source>
        <dbReference type="Proteomes" id="UP000218327"/>
    </source>
</evidence>
<dbReference type="AlphaFoldDB" id="A0A2A5B0H4"/>
<sequence>MNYYRTRKPALRPLSALFIVFLYLMPLTASASHIEMSRLANQLDLVSSQLAHELRYVRNYSSVRQRARSLSREAGQLYDAVLRNRSNSSVRSHFKDVRRRFEKLENAFLRVNRNHFDAYVYQEIEVISRLFDSLSTEFYYASYSQPRSDRRYYPSSRSYSNYPYISRSYSRGSSSRRHRSPPIVNQRQQAIPPVFRGDRGNANAARDRNRINRAGAWRGNQALRPQGNTDQSSPVLDRQRRQNADRADRDRTESRSRDRNTNTQRDNRQERTVQTPRRNDGQNNNRPNRAAENRHEADSSANRSRSGGAYNSRRDRRR</sequence>
<accession>A0A2A5B0H4</accession>
<feature type="compositionally biased region" description="Basic and acidic residues" evidence="1">
    <location>
        <begin position="289"/>
        <end position="298"/>
    </location>
</feature>
<name>A0A2A5B0H4_9GAMM</name>
<organism evidence="2 3">
    <name type="scientific">SAR86 cluster bacterium</name>
    <dbReference type="NCBI Taxonomy" id="2030880"/>
    <lineage>
        <taxon>Bacteria</taxon>
        <taxon>Pseudomonadati</taxon>
        <taxon>Pseudomonadota</taxon>
        <taxon>Gammaproteobacteria</taxon>
        <taxon>SAR86 cluster</taxon>
    </lineage>
</organism>
<dbReference type="EMBL" id="NVVJ01000022">
    <property type="protein sequence ID" value="PCJ24870.1"/>
    <property type="molecule type" value="Genomic_DNA"/>
</dbReference>
<feature type="compositionally biased region" description="Low complexity" evidence="1">
    <location>
        <begin position="163"/>
        <end position="173"/>
    </location>
</feature>